<comment type="caution">
    <text evidence="1">The sequence shown here is derived from an EMBL/GenBank/DDBJ whole genome shotgun (WGS) entry which is preliminary data.</text>
</comment>
<evidence type="ECO:0000313" key="2">
    <source>
        <dbReference type="Proteomes" id="UP001283361"/>
    </source>
</evidence>
<accession>A0AAE1A6M0</accession>
<dbReference type="Proteomes" id="UP001283361">
    <property type="component" value="Unassembled WGS sequence"/>
</dbReference>
<proteinExistence type="predicted"/>
<gene>
    <name evidence="1" type="ORF">RRG08_019076</name>
</gene>
<name>A0AAE1A6M0_9GAST</name>
<dbReference type="EMBL" id="JAWDGP010002624">
    <property type="protein sequence ID" value="KAK3781451.1"/>
    <property type="molecule type" value="Genomic_DNA"/>
</dbReference>
<keyword evidence="2" id="KW-1185">Reference proteome</keyword>
<organism evidence="1 2">
    <name type="scientific">Elysia crispata</name>
    <name type="common">lettuce slug</name>
    <dbReference type="NCBI Taxonomy" id="231223"/>
    <lineage>
        <taxon>Eukaryota</taxon>
        <taxon>Metazoa</taxon>
        <taxon>Spiralia</taxon>
        <taxon>Lophotrochozoa</taxon>
        <taxon>Mollusca</taxon>
        <taxon>Gastropoda</taxon>
        <taxon>Heterobranchia</taxon>
        <taxon>Euthyneura</taxon>
        <taxon>Panpulmonata</taxon>
        <taxon>Sacoglossa</taxon>
        <taxon>Placobranchoidea</taxon>
        <taxon>Plakobranchidae</taxon>
        <taxon>Elysia</taxon>
    </lineage>
</organism>
<evidence type="ECO:0000313" key="1">
    <source>
        <dbReference type="EMBL" id="KAK3781451.1"/>
    </source>
</evidence>
<reference evidence="1" key="1">
    <citation type="journal article" date="2023" name="G3 (Bethesda)">
        <title>A reference genome for the long-term kleptoplast-retaining sea slug Elysia crispata morphotype clarki.</title>
        <authorList>
            <person name="Eastman K.E."/>
            <person name="Pendleton A.L."/>
            <person name="Shaikh M.A."/>
            <person name="Suttiyut T."/>
            <person name="Ogas R."/>
            <person name="Tomko P."/>
            <person name="Gavelis G."/>
            <person name="Widhalm J.R."/>
            <person name="Wisecaver J.H."/>
        </authorList>
    </citation>
    <scope>NUCLEOTIDE SEQUENCE</scope>
    <source>
        <strain evidence="1">ECLA1</strain>
    </source>
</reference>
<dbReference type="AlphaFoldDB" id="A0AAE1A6M0"/>
<sequence length="118" mass="13201">MAGSVGYSLHRCENYCTVLPSWLGAWDTLCIDARTTVLCYPHGWERGILSVCIDARTTVLCYPHGWERGILSVCIDARTTVLCYPHGWERGILSVSMLELLYCVTLMAGSVGYSLYRC</sequence>
<protein>
    <submittedName>
        <fullName evidence="1">Uncharacterized protein</fullName>
    </submittedName>
</protein>